<evidence type="ECO:0000259" key="11">
    <source>
        <dbReference type="SMART" id="SM00756"/>
    </source>
</evidence>
<protein>
    <submittedName>
        <fullName evidence="12">Vitamin K epoxide reductase family protein</fullName>
    </submittedName>
</protein>
<reference evidence="12" key="1">
    <citation type="submission" date="2020-07" db="EMBL/GenBank/DDBJ databases">
        <title>Huge and variable diversity of episymbiotic CPR bacteria and DPANN archaea in groundwater ecosystems.</title>
        <authorList>
            <person name="He C.Y."/>
            <person name="Keren R."/>
            <person name="Whittaker M."/>
            <person name="Farag I.F."/>
            <person name="Doudna J."/>
            <person name="Cate J.H.D."/>
            <person name="Banfield J.F."/>
        </authorList>
    </citation>
    <scope>NUCLEOTIDE SEQUENCE</scope>
    <source>
        <strain evidence="12">NC_groundwater_972_Pr1_S-0.2um_49_27</strain>
    </source>
</reference>
<accession>A0A9D6QVJ3</accession>
<dbReference type="Gene3D" id="1.20.1440.130">
    <property type="entry name" value="VKOR domain"/>
    <property type="match status" value="1"/>
</dbReference>
<dbReference type="InterPro" id="IPR038354">
    <property type="entry name" value="VKOR_sf"/>
</dbReference>
<dbReference type="InterPro" id="IPR012932">
    <property type="entry name" value="VKOR"/>
</dbReference>
<evidence type="ECO:0000256" key="4">
    <source>
        <dbReference type="ARBA" id="ARBA00022719"/>
    </source>
</evidence>
<keyword evidence="4" id="KW-0874">Quinone</keyword>
<keyword evidence="6" id="KW-0560">Oxidoreductase</keyword>
<dbReference type="GO" id="GO:0016491">
    <property type="term" value="F:oxidoreductase activity"/>
    <property type="evidence" value="ECO:0007669"/>
    <property type="project" value="UniProtKB-KW"/>
</dbReference>
<dbReference type="AlphaFoldDB" id="A0A9D6QVJ3"/>
<evidence type="ECO:0000256" key="5">
    <source>
        <dbReference type="ARBA" id="ARBA00022989"/>
    </source>
</evidence>
<evidence type="ECO:0000256" key="9">
    <source>
        <dbReference type="ARBA" id="ARBA00023284"/>
    </source>
</evidence>
<comment type="caution">
    <text evidence="12">The sequence shown here is derived from an EMBL/GenBank/DDBJ whole genome shotgun (WGS) entry which is preliminary data.</text>
</comment>
<dbReference type="SMART" id="SM00756">
    <property type="entry name" value="VKc"/>
    <property type="match status" value="1"/>
</dbReference>
<dbReference type="GO" id="GO:0016020">
    <property type="term" value="C:membrane"/>
    <property type="evidence" value="ECO:0007669"/>
    <property type="project" value="UniProtKB-SubCell"/>
</dbReference>
<name>A0A9D6QVJ3_9BACT</name>
<sequence>MMDSKNSLTTPSPRIPKWLAPAIIIVSAIGLLDSAYLAMKYYLGEPVTCSLFWGCEAVTTSQYAAVGHVPTALFGVLFYLGTFLLGILYYETKKEIYLRQFSYLSAIGFLVSLGLLWLELFVIRAICVYCSISTLASTILFICGVFSLRNTSSARNSP</sequence>
<dbReference type="InterPro" id="IPR044698">
    <property type="entry name" value="VKOR/LTO1"/>
</dbReference>
<evidence type="ECO:0000256" key="3">
    <source>
        <dbReference type="ARBA" id="ARBA00022692"/>
    </source>
</evidence>
<dbReference type="EMBL" id="JACQCQ010000009">
    <property type="protein sequence ID" value="MBI3627520.1"/>
    <property type="molecule type" value="Genomic_DNA"/>
</dbReference>
<keyword evidence="7 10" id="KW-0472">Membrane</keyword>
<keyword evidence="8" id="KW-1015">Disulfide bond</keyword>
<dbReference type="GO" id="GO:0048038">
    <property type="term" value="F:quinone binding"/>
    <property type="evidence" value="ECO:0007669"/>
    <property type="project" value="UniProtKB-KW"/>
</dbReference>
<gene>
    <name evidence="12" type="ORF">HY220_02095</name>
</gene>
<dbReference type="PANTHER" id="PTHR34573">
    <property type="entry name" value="VKC DOMAIN-CONTAINING PROTEIN"/>
    <property type="match status" value="1"/>
</dbReference>
<evidence type="ECO:0000256" key="2">
    <source>
        <dbReference type="ARBA" id="ARBA00006214"/>
    </source>
</evidence>
<evidence type="ECO:0000256" key="7">
    <source>
        <dbReference type="ARBA" id="ARBA00023136"/>
    </source>
</evidence>
<evidence type="ECO:0000256" key="1">
    <source>
        <dbReference type="ARBA" id="ARBA00004141"/>
    </source>
</evidence>
<feature type="transmembrane region" description="Helical" evidence="10">
    <location>
        <begin position="63"/>
        <end position="89"/>
    </location>
</feature>
<feature type="domain" description="Vitamin K epoxide reductase" evidence="11">
    <location>
        <begin position="16"/>
        <end position="148"/>
    </location>
</feature>
<evidence type="ECO:0000313" key="13">
    <source>
        <dbReference type="Proteomes" id="UP000808388"/>
    </source>
</evidence>
<dbReference type="PANTHER" id="PTHR34573:SF1">
    <property type="entry name" value="VITAMIN K EPOXIDE REDUCTASE DOMAIN-CONTAINING PROTEIN"/>
    <property type="match status" value="1"/>
</dbReference>
<dbReference type="CDD" id="cd12916">
    <property type="entry name" value="VKOR_1"/>
    <property type="match status" value="1"/>
</dbReference>
<evidence type="ECO:0000313" key="12">
    <source>
        <dbReference type="EMBL" id="MBI3627520.1"/>
    </source>
</evidence>
<keyword evidence="3 10" id="KW-0812">Transmembrane</keyword>
<evidence type="ECO:0000256" key="8">
    <source>
        <dbReference type="ARBA" id="ARBA00023157"/>
    </source>
</evidence>
<feature type="transmembrane region" description="Helical" evidence="10">
    <location>
        <begin position="123"/>
        <end position="148"/>
    </location>
</feature>
<keyword evidence="9" id="KW-0676">Redox-active center</keyword>
<organism evidence="12 13">
    <name type="scientific">Candidatus Sungiibacteriota bacterium</name>
    <dbReference type="NCBI Taxonomy" id="2750080"/>
    <lineage>
        <taxon>Bacteria</taxon>
        <taxon>Candidatus Sungiibacteriota</taxon>
    </lineage>
</organism>
<comment type="similarity">
    <text evidence="2">Belongs to the VKOR family.</text>
</comment>
<dbReference type="Proteomes" id="UP000808388">
    <property type="component" value="Unassembled WGS sequence"/>
</dbReference>
<feature type="transmembrane region" description="Helical" evidence="10">
    <location>
        <begin position="101"/>
        <end position="117"/>
    </location>
</feature>
<keyword evidence="5 10" id="KW-1133">Transmembrane helix</keyword>
<feature type="transmembrane region" description="Helical" evidence="10">
    <location>
        <begin position="21"/>
        <end position="43"/>
    </location>
</feature>
<dbReference type="Pfam" id="PF07884">
    <property type="entry name" value="VKOR"/>
    <property type="match status" value="1"/>
</dbReference>
<evidence type="ECO:0000256" key="6">
    <source>
        <dbReference type="ARBA" id="ARBA00023002"/>
    </source>
</evidence>
<proteinExistence type="inferred from homology"/>
<comment type="subcellular location">
    <subcellularLocation>
        <location evidence="1">Membrane</location>
        <topology evidence="1">Multi-pass membrane protein</topology>
    </subcellularLocation>
</comment>
<evidence type="ECO:0000256" key="10">
    <source>
        <dbReference type="SAM" id="Phobius"/>
    </source>
</evidence>